<accession>Q39L76</accession>
<proteinExistence type="predicted"/>
<dbReference type="GeneID" id="45093094"/>
<protein>
    <submittedName>
        <fullName evidence="1">Uncharacterized protein</fullName>
    </submittedName>
</protein>
<dbReference type="HOGENOM" id="CLU_254902_0_0_4"/>
<dbReference type="KEGG" id="bur:Bcep18194_A3188"/>
<gene>
    <name evidence="1" type="ordered locus">Bcep18194_A3188</name>
</gene>
<dbReference type="SUPFAM" id="SSF52540">
    <property type="entry name" value="P-loop containing nucleoside triphosphate hydrolases"/>
    <property type="match status" value="1"/>
</dbReference>
<dbReference type="InterPro" id="IPR027417">
    <property type="entry name" value="P-loop_NTPase"/>
</dbReference>
<organism evidence="1 2">
    <name type="scientific">Burkholderia lata (strain ATCC 17760 / DSM 23089 / LMG 22485 / NCIMB 9086 / R18194 / 383)</name>
    <dbReference type="NCBI Taxonomy" id="482957"/>
    <lineage>
        <taxon>Bacteria</taxon>
        <taxon>Pseudomonadati</taxon>
        <taxon>Pseudomonadota</taxon>
        <taxon>Betaproteobacteria</taxon>
        <taxon>Burkholderiales</taxon>
        <taxon>Burkholderiaceae</taxon>
        <taxon>Burkholderia</taxon>
        <taxon>Burkholderia cepacia complex</taxon>
    </lineage>
</organism>
<dbReference type="PATRIC" id="fig|482957.22.peg.7"/>
<evidence type="ECO:0000313" key="1">
    <source>
        <dbReference type="EMBL" id="ABB06790.1"/>
    </source>
</evidence>
<reference evidence="1" key="1">
    <citation type="submission" date="2009-01" db="EMBL/GenBank/DDBJ databases">
        <title>Complete sequence of chromosome 1 of Burkholderia sp. 383.</title>
        <authorList>
            <consortium name="US DOE Joint Genome Institute"/>
            <person name="Copeland A."/>
            <person name="Lucas S."/>
            <person name="Lapidus A."/>
            <person name="Barry K."/>
            <person name="Detter J.C."/>
            <person name="Glavina T."/>
            <person name="Hammon N."/>
            <person name="Israni S."/>
            <person name="Pitluck S."/>
            <person name="Chain P."/>
            <person name="Malfatti S."/>
            <person name="Shin M."/>
            <person name="Vergez L."/>
            <person name="Schmutz J."/>
            <person name="Larimer F."/>
            <person name="Land M."/>
            <person name="Kyrpides N."/>
            <person name="Lykidis A."/>
            <person name="Richardson P."/>
        </authorList>
    </citation>
    <scope>NUCLEOTIDE SEQUENCE</scope>
    <source>
        <strain evidence="1">383</strain>
    </source>
</reference>
<evidence type="ECO:0000313" key="2">
    <source>
        <dbReference type="Proteomes" id="UP000002705"/>
    </source>
</evidence>
<dbReference type="RefSeq" id="WP_011350431.1">
    <property type="nucleotide sequence ID" value="NC_007510.1"/>
</dbReference>
<dbReference type="EMBL" id="CP000151">
    <property type="protein sequence ID" value="ABB06790.1"/>
    <property type="molecule type" value="Genomic_DNA"/>
</dbReference>
<name>Q39L76_BURL3</name>
<sequence>MALMKDMFDFTPVSSWVENFNESTHDSISRTRTFESFVMLPEVEESARIILDRIHRSQGRGFFITGLYGSGKTIFMAWLSAILTEPTLRKQLLDTKPEWGMDALAPRKFLTINFTAIEVPDETLEQAFWNSVTDHLRHLAPPVTATLSNTDAYLETFYNQTASGTRSDAEKWIRDNRNLSVNQLRSYDKEYQKTIIEQAVAAMNIQLVQDRTTVTEKVKRLVEIAKERGYEGVLVFIDELYLHLIQSDEHFNRGTAFLGQLAEAGLAGDQPFWVFGAVQEEIQAIARQAGRNYDTELMGKLSGQSGRFQSINIPVTQFHRIYNHRLFRENSKCVHKLADAFKAEIQPHFRGAFTDFLKRYFREREPITDEAKHFADVYPMHPFGLYCLTAITNRGGRSRGALGFVQEFIEKRLQDASDWKRIAVLDDVFDYEDLRNKIIQDDPEMAKYYGMFERFCGTARDEVLSRAPYKRWSDADQAAAKVASERLIKSLIVLSMVKEELSVSKLNDALLLRWPGKESDPAGSDQETVRILEKIAQTFPPLRQKGSGDTLSFFLSVEGDGGEREELLVEVERVKNGFAPDIQLESAYRSHLELFLRFPGSPLGGTVPPQNGFSTQLDVEWQRTRRSLDYRLEPVTALTNDHAVIGFVKDVPATKALHLAVLYPSASPLDVEMDAVGHGNGRTLMWLPATLPAQDIDELERSMALVKLYGDYQSQVNAGGASQSVRRKLELLGEWIDLPAGTKSAQPARKATEILLESFVSGEIRQWNTKDQVWEILCEPAELLSLYQSIPQSERSLERLLEKVAAKALNKVFQFHPDFRETYSFAADLSSAMRRRVLEAIWKGRVTDGDGTAKADLEKYLAPLGLLNTGVPGEVSVTLAVSSVEAFKKSKERIRDNIRKASPPATSIAETRKRLKTTDLGLTDTWVDVLITLLISTGEISGVTIHGKTVSQDDRTIGSPIDWLQELDELRPGTRPDETLWHDLTESLHALSLWKEGNGYSPAAAERLLDLLRDTGTRAQHEFLQAKQSLQTWPGASVPGAVSEWADIFALHEDGGESRVACYSSVRDAMRDMLGLAEDDDIEAANRYTCVEDFAHRVREARDFLDRISELARLTGKLRELKALGVPPTIDKPCRELLDSIEAYVNSSGATGEMSRITAEWKDLHELYLNQYLSEHAGLHNDLKGLRDVVLSSPSYRVLKDLSLVEGLSAHFSPAVIEAQLTDLLTQVSVQQVCEQSLDDVKTDLSHGWACSTCGYRLGTRLELEPVHFLGLVELGIKEYLDHVRGCEADLQDYVSDTPAATPLLGLLGDTVEQCALDALQDATMRQHLAEALAEAEAVKVSVNELLDQLKPLLLGFFKGGRSEFEQYVQGALGELLKKNGLKEEHPWKVE</sequence>
<dbReference type="Proteomes" id="UP000002705">
    <property type="component" value="Chromosome 1"/>
</dbReference>
<keyword evidence="2" id="KW-1185">Reference proteome</keyword>